<evidence type="ECO:0000313" key="2">
    <source>
        <dbReference type="EMBL" id="CAB4622669.1"/>
    </source>
</evidence>
<keyword evidence="1" id="KW-0472">Membrane</keyword>
<accession>A0A6J6IDS4</accession>
<organism evidence="2">
    <name type="scientific">freshwater metagenome</name>
    <dbReference type="NCBI Taxonomy" id="449393"/>
    <lineage>
        <taxon>unclassified sequences</taxon>
        <taxon>metagenomes</taxon>
        <taxon>ecological metagenomes</taxon>
    </lineage>
</organism>
<keyword evidence="1" id="KW-0812">Transmembrane</keyword>
<sequence>MNEDRIQTFTEEIGELKLRGARADREHWLLVLGVVGLVAGVGMAIFGGFQASGSAILGDQIAFLATGTLIGLALVVAGTALFVRYSLARFMRFWLVRLVHEHRSETDRLVSALKDIESKLQQ</sequence>
<proteinExistence type="predicted"/>
<gene>
    <name evidence="2" type="ORF">UFOPK1960_00134</name>
</gene>
<protein>
    <submittedName>
        <fullName evidence="2">Unannotated protein</fullName>
    </submittedName>
</protein>
<evidence type="ECO:0000256" key="1">
    <source>
        <dbReference type="SAM" id="Phobius"/>
    </source>
</evidence>
<name>A0A6J6IDS4_9ZZZZ</name>
<dbReference type="AlphaFoldDB" id="A0A6J6IDS4"/>
<reference evidence="2" key="1">
    <citation type="submission" date="2020-05" db="EMBL/GenBank/DDBJ databases">
        <authorList>
            <person name="Chiriac C."/>
            <person name="Salcher M."/>
            <person name="Ghai R."/>
            <person name="Kavagutti S V."/>
        </authorList>
    </citation>
    <scope>NUCLEOTIDE SEQUENCE</scope>
</reference>
<dbReference type="EMBL" id="CAEZVL010000009">
    <property type="protein sequence ID" value="CAB4622669.1"/>
    <property type="molecule type" value="Genomic_DNA"/>
</dbReference>
<keyword evidence="1" id="KW-1133">Transmembrane helix</keyword>
<feature type="transmembrane region" description="Helical" evidence="1">
    <location>
        <begin position="61"/>
        <end position="83"/>
    </location>
</feature>
<feature type="transmembrane region" description="Helical" evidence="1">
    <location>
        <begin position="28"/>
        <end position="49"/>
    </location>
</feature>